<name>A0A6H0KWM8_9BACE</name>
<dbReference type="EMBL" id="CP050831">
    <property type="protein sequence ID" value="QIU97533.1"/>
    <property type="molecule type" value="Genomic_DNA"/>
</dbReference>
<reference evidence="1 2" key="1">
    <citation type="submission" date="2020-03" db="EMBL/GenBank/DDBJ databases">
        <title>Genomic analysis of Bacteroides faecium CBA7301.</title>
        <authorList>
            <person name="Kim J."/>
            <person name="Roh S.W."/>
        </authorList>
    </citation>
    <scope>NUCLEOTIDE SEQUENCE [LARGE SCALE GENOMIC DNA]</scope>
    <source>
        <strain evidence="1 2">CBA7301</strain>
    </source>
</reference>
<proteinExistence type="predicted"/>
<keyword evidence="2" id="KW-1185">Reference proteome</keyword>
<sequence>MMADLIINGRDALQVWGVRMGDKFLDVLGASSPMKEYIENKSRLENGKRVIVANPKLDSREITLGFTIEGETPSDFKDKKKQFYDELYKGELTMQVPENGNEVYRLVYLGKSATYGQSLDRTFGKISAKFCEYNPAKRDE</sequence>
<protein>
    <submittedName>
        <fullName evidence="1">Uncharacterized protein</fullName>
    </submittedName>
</protein>
<evidence type="ECO:0000313" key="1">
    <source>
        <dbReference type="EMBL" id="QIU97533.1"/>
    </source>
</evidence>
<dbReference type="Proteomes" id="UP000501780">
    <property type="component" value="Chromosome"/>
</dbReference>
<organism evidence="1 2">
    <name type="scientific">Bacteroides faecium</name>
    <dbReference type="NCBI Taxonomy" id="2715212"/>
    <lineage>
        <taxon>Bacteria</taxon>
        <taxon>Pseudomonadati</taxon>
        <taxon>Bacteroidota</taxon>
        <taxon>Bacteroidia</taxon>
        <taxon>Bacteroidales</taxon>
        <taxon>Bacteroidaceae</taxon>
        <taxon>Bacteroides</taxon>
    </lineage>
</organism>
<dbReference type="KEGG" id="bfc:BacF7301_16030"/>
<accession>A0A6H0KWM8</accession>
<evidence type="ECO:0000313" key="2">
    <source>
        <dbReference type="Proteomes" id="UP000501780"/>
    </source>
</evidence>
<gene>
    <name evidence="1" type="ORF">BacF7301_16030</name>
</gene>
<dbReference type="AlphaFoldDB" id="A0A6H0KWM8"/>